<dbReference type="Pfam" id="PF10358">
    <property type="entry name" value="NT-C2"/>
    <property type="match status" value="1"/>
</dbReference>
<dbReference type="InterPro" id="IPR019448">
    <property type="entry name" value="NT-C2"/>
</dbReference>
<dbReference type="eggNOG" id="ENOG502QQNG">
    <property type="taxonomic scope" value="Eukaryota"/>
</dbReference>
<dbReference type="AlphaFoldDB" id="A0A1S2Z2R5"/>
<dbReference type="STRING" id="3827.A0A1S2Z2R5"/>
<dbReference type="KEGG" id="cam:101491530"/>
<dbReference type="PANTHER" id="PTHR31344:SF15">
    <property type="entry name" value="EEIG1_EHBP1 PROTEIN AMINO-TERMINAL DOMAIN PROTEIN"/>
    <property type="match status" value="1"/>
</dbReference>
<dbReference type="RefSeq" id="XP_004513997.1">
    <property type="nucleotide sequence ID" value="XM_004513940.3"/>
</dbReference>
<dbReference type="PaxDb" id="3827-XP_004513997.1"/>
<feature type="compositionally biased region" description="Low complexity" evidence="2">
    <location>
        <begin position="209"/>
        <end position="219"/>
    </location>
</feature>
<protein>
    <submittedName>
        <fullName evidence="5 6">Uncharacterized protein LOC101491530</fullName>
    </submittedName>
</protein>
<feature type="compositionally biased region" description="Basic and acidic residues" evidence="2">
    <location>
        <begin position="241"/>
        <end position="257"/>
    </location>
</feature>
<dbReference type="InterPro" id="IPR021827">
    <property type="entry name" value="Nup186/Nup192/Nup205"/>
</dbReference>
<evidence type="ECO:0000256" key="1">
    <source>
        <dbReference type="SAM" id="Coils"/>
    </source>
</evidence>
<keyword evidence="4" id="KW-1185">Reference proteome</keyword>
<dbReference type="RefSeq" id="XP_012575140.1">
    <property type="nucleotide sequence ID" value="XM_012719686.2"/>
</dbReference>
<feature type="domain" description="C2 NT-type" evidence="3">
    <location>
        <begin position="4"/>
        <end position="162"/>
    </location>
</feature>
<name>A0A1S2Z2R5_CICAR</name>
<evidence type="ECO:0000259" key="3">
    <source>
        <dbReference type="PROSITE" id="PS51840"/>
    </source>
</evidence>
<accession>A0A1S2Z2R5</accession>
<sequence length="997" mass="110551">MKGKGKRSTGMVQLDYLIHIHELKPWPPSQSLRSIRSVLIQWENGERSSGSTKLVSPSLGSLIGEGKIEFNESFRLSVTLVKDMSVKNSDAEVFQKNVLEFNLYEPRRDKIVKGQLLGSAIIDLADGGIARETLSIAVPLNCKRNYRNTDQPLLFVRIEPVEKSRSRSMLKESLLSKENGSGDSVSALMNGEYAEEAEIASITDDDVSSHSSVATVTTSPESSGYNMPPDHEENGTAQKMGRNDKKHQLVSETKVEKSNMMQQERSSSPVSSMDVSSDVRSPIYGHSSTSRSGSSNHENLDKEIHEKTANCINVIPNVQTNSNEDAYASNTASLDSNCLKNKNPGSISSDGLEIKDKLSERYEEADKYCVEERGSDEYYYNSVEDQLENGMYNFEKQNHLEDNSVTQGNISKSERSKYVKSVRSSGDLARSIGSHGKNYYAEVKENGINGDAQNNGGNIRSSERKDVKIYPRDARTTVLDSKIEHLENKIKMLEGELREAASVEAALYSVAAEHGSSMSKVHAPARRLSRLYFHACKENIPARRSGAAKSAVSGLALVAKACGNDVPRLTFWLSNSIVLRTIISQTTKEVTPSNPSQNSARRKSGEGNGKTVQPLTWKGFSKKSENIANEYGGFRNWDDPNVFASALEKVEAWIFSRIVESIWWQSLTPHMQLVDAKITSSHDQELGNLSLDIWKNAFRESCERICPVRAEGHECGCLSVLPRLVMEQCIARLDVAMFNAILRESADDIPSDPISDPISEPKALPIPPGKSSFGAGARLKTVVGNWSRWLTDLFGIDDDDSLKDKDDDIDNNDENSSFKAFHLLNALSDLLMLPKDMLLSASIRKEVCLMFGASIIKKILDNFVPDEFCPEPIPTAVFDALDSQDDLEDGNESVNHFPCIAAPIVYSPPQATTIANIVGEIRGESKLSQLRRSRSSVVRKSYTSDDELDELNSPLSSILFSNFPSLVSAKPNLNRKESRNEYAVRYELLRNVWVHSE</sequence>
<dbReference type="PANTHER" id="PTHR31344">
    <property type="entry name" value="NUCLEAR PORE COMPLEX PROTEIN NUP205"/>
    <property type="match status" value="1"/>
</dbReference>
<keyword evidence="1" id="KW-0175">Coiled coil</keyword>
<dbReference type="GeneID" id="101491530"/>
<proteinExistence type="predicted"/>
<gene>
    <name evidence="5 6" type="primary">LOC101491530</name>
</gene>
<reference evidence="5 6" key="1">
    <citation type="submission" date="2025-04" db="UniProtKB">
        <authorList>
            <consortium name="RefSeq"/>
        </authorList>
    </citation>
    <scope>IDENTIFICATION</scope>
    <source>
        <tissue evidence="5 6">Etiolated seedlings</tissue>
    </source>
</reference>
<feature type="compositionally biased region" description="Polar residues" evidence="2">
    <location>
        <begin position="588"/>
        <end position="599"/>
    </location>
</feature>
<evidence type="ECO:0000313" key="6">
    <source>
        <dbReference type="RefSeq" id="XP_012575140.1"/>
    </source>
</evidence>
<organism evidence="4 5">
    <name type="scientific">Cicer arietinum</name>
    <name type="common">Chickpea</name>
    <name type="synonym">Garbanzo</name>
    <dbReference type="NCBI Taxonomy" id="3827"/>
    <lineage>
        <taxon>Eukaryota</taxon>
        <taxon>Viridiplantae</taxon>
        <taxon>Streptophyta</taxon>
        <taxon>Embryophyta</taxon>
        <taxon>Tracheophyta</taxon>
        <taxon>Spermatophyta</taxon>
        <taxon>Magnoliopsida</taxon>
        <taxon>eudicotyledons</taxon>
        <taxon>Gunneridae</taxon>
        <taxon>Pentapetalae</taxon>
        <taxon>rosids</taxon>
        <taxon>fabids</taxon>
        <taxon>Fabales</taxon>
        <taxon>Fabaceae</taxon>
        <taxon>Papilionoideae</taxon>
        <taxon>50 kb inversion clade</taxon>
        <taxon>NPAAA clade</taxon>
        <taxon>Hologalegina</taxon>
        <taxon>IRL clade</taxon>
        <taxon>Cicereae</taxon>
        <taxon>Cicer</taxon>
    </lineage>
</organism>
<feature type="region of interest" description="Disordered" evidence="2">
    <location>
        <begin position="588"/>
        <end position="614"/>
    </location>
</feature>
<dbReference type="GO" id="GO:0005643">
    <property type="term" value="C:nuclear pore"/>
    <property type="evidence" value="ECO:0007669"/>
    <property type="project" value="InterPro"/>
</dbReference>
<evidence type="ECO:0000256" key="2">
    <source>
        <dbReference type="SAM" id="MobiDB-lite"/>
    </source>
</evidence>
<dbReference type="PROSITE" id="PS51840">
    <property type="entry name" value="C2_NT"/>
    <property type="match status" value="1"/>
</dbReference>
<dbReference type="Proteomes" id="UP000087171">
    <property type="component" value="Unplaced"/>
</dbReference>
<evidence type="ECO:0000313" key="5">
    <source>
        <dbReference type="RefSeq" id="XP_004513997.1"/>
    </source>
</evidence>
<feature type="region of interest" description="Disordered" evidence="2">
    <location>
        <begin position="202"/>
        <end position="298"/>
    </location>
</feature>
<feature type="coiled-coil region" evidence="1">
    <location>
        <begin position="476"/>
        <end position="503"/>
    </location>
</feature>
<feature type="compositionally biased region" description="Low complexity" evidence="2">
    <location>
        <begin position="265"/>
        <end position="295"/>
    </location>
</feature>
<dbReference type="OrthoDB" id="20172at2759"/>
<evidence type="ECO:0000313" key="4">
    <source>
        <dbReference type="Proteomes" id="UP000087171"/>
    </source>
</evidence>